<dbReference type="Proteomes" id="UP000243002">
    <property type="component" value="Unassembled WGS sequence"/>
</dbReference>
<dbReference type="GO" id="GO:0008236">
    <property type="term" value="F:serine-type peptidase activity"/>
    <property type="evidence" value="ECO:0007669"/>
    <property type="project" value="InterPro"/>
</dbReference>
<keyword evidence="3" id="KW-1185">Reference proteome</keyword>
<accession>A0A2P7MTM5</accession>
<dbReference type="InterPro" id="IPR050585">
    <property type="entry name" value="Xaa-Pro_dipeptidyl-ppase/CocE"/>
</dbReference>
<dbReference type="InterPro" id="IPR001375">
    <property type="entry name" value="Peptidase_S9_cat"/>
</dbReference>
<dbReference type="OrthoDB" id="108903at2"/>
<evidence type="ECO:0000313" key="3">
    <source>
        <dbReference type="Proteomes" id="UP000243002"/>
    </source>
</evidence>
<dbReference type="Pfam" id="PF00326">
    <property type="entry name" value="Peptidase_S9"/>
    <property type="match status" value="1"/>
</dbReference>
<dbReference type="InterPro" id="IPR029058">
    <property type="entry name" value="AB_hydrolase_fold"/>
</dbReference>
<evidence type="ECO:0000259" key="1">
    <source>
        <dbReference type="Pfam" id="PF00326"/>
    </source>
</evidence>
<dbReference type="GO" id="GO:0006508">
    <property type="term" value="P:proteolysis"/>
    <property type="evidence" value="ECO:0007669"/>
    <property type="project" value="InterPro"/>
</dbReference>
<dbReference type="AlphaFoldDB" id="A0A2P7MTM5"/>
<dbReference type="PANTHER" id="PTHR43056:SF5">
    <property type="entry name" value="PEPTIDASE S9 PROLYL OLIGOPEPTIDASE CATALYTIC DOMAIN-CONTAINING PROTEIN"/>
    <property type="match status" value="1"/>
</dbReference>
<evidence type="ECO:0000313" key="2">
    <source>
        <dbReference type="EMBL" id="PSJ04598.1"/>
    </source>
</evidence>
<dbReference type="SUPFAM" id="SSF53474">
    <property type="entry name" value="alpha/beta-Hydrolases"/>
    <property type="match status" value="1"/>
</dbReference>
<organism evidence="2 3">
    <name type="scientific">Cyanobium usitatum str. Tous</name>
    <dbReference type="NCBI Taxonomy" id="2116684"/>
    <lineage>
        <taxon>Bacteria</taxon>
        <taxon>Bacillati</taxon>
        <taxon>Cyanobacteriota</taxon>
        <taxon>Cyanophyceae</taxon>
        <taxon>Synechococcales</taxon>
        <taxon>Prochlorococcaceae</taxon>
        <taxon>Cyanobium</taxon>
    </lineage>
</organism>
<name>A0A2P7MTM5_9CYAN</name>
<comment type="caution">
    <text evidence="2">The sequence shown here is derived from an EMBL/GenBank/DDBJ whole genome shotgun (WGS) entry which is preliminary data.</text>
</comment>
<protein>
    <submittedName>
        <fullName evidence="2">Peptidase S9</fullName>
    </submittedName>
</protein>
<dbReference type="SUPFAM" id="SSF82171">
    <property type="entry name" value="DPP6 N-terminal domain-like"/>
    <property type="match status" value="1"/>
</dbReference>
<dbReference type="PANTHER" id="PTHR43056">
    <property type="entry name" value="PEPTIDASE S9 PROLYL OLIGOPEPTIDASE"/>
    <property type="match status" value="1"/>
</dbReference>
<reference evidence="2 3" key="1">
    <citation type="journal article" date="2018" name="Environ. Microbiol.">
        <title>Ecological and genomic features of two widespread freshwater picocyanobacteria.</title>
        <authorList>
            <person name="Cabello-Yeves P.J."/>
            <person name="Picazo A."/>
            <person name="Camacho A."/>
            <person name="Callieri C."/>
            <person name="Rosselli R."/>
            <person name="Roda-Garcia J.J."/>
            <person name="Coutinho F.H."/>
            <person name="Rodriguez-Valera F."/>
        </authorList>
    </citation>
    <scope>NUCLEOTIDE SEQUENCE [LARGE SCALE GENOMIC DNA]</scope>
    <source>
        <strain evidence="2 3">Tous</strain>
    </source>
</reference>
<dbReference type="Gene3D" id="3.40.50.1820">
    <property type="entry name" value="alpha/beta hydrolase"/>
    <property type="match status" value="1"/>
</dbReference>
<proteinExistence type="predicted"/>
<gene>
    <name evidence="2" type="ORF">C7K55_10040</name>
</gene>
<feature type="domain" description="Peptidase S9 prolyl oligopeptidase catalytic" evidence="1">
    <location>
        <begin position="429"/>
        <end position="633"/>
    </location>
</feature>
<sequence length="634" mass="68234">MGQTPSLREPRLLDGVLYWLEQRPHEGGRTTLLRRLGPDQPAEELTPGSWNLRSRVHEYGGGSTALGLRSDGRPVAVFSHDGDRCLWLLELDSSDCQPRRLSPPGAYGGGLIDAGRDRWIGVRESGSDEGAGCDQLVAVGLEGGEPQPLVVPADFCGYPALSPSGAGLAWVEWQQPFMPWERSQLWLGHFDTAGQLSGRRLVAGSGAGPNPDISVFQPLWCGPHLVVANDRSGFWNLEQLDNAEGFDAETLDAETLSAEAPLAWRPLLPMQAEFGLPQWVFGMGTQAWDGEQLLATACLQGRWQLGRVELPSQSGGAGQWQPLAIPFDDLAGICAERGRLACIAASATEPAGLLELDLASGNWWHSPAAACPLAPQAISLPQELWFEGHGGARSHAWFYPPAGGAHREAPLLVKSHSGPTAMARTALNLAIQFWTTRGWGVVDVNYGGSTGFGRAYRQRLAGQWGVVDVDDCAAAAQALVAAGRADPDRIAIEGGSAGGFTTLAALCFTDVFRAGASRYGVADPSALASESHRFEARYLDGLIGPWPEARATYEARSPLAHADQIRCPVIFFQGLDDKVVPPEQTDRMAAALEANAIPVEVHRFPQEGHGFREGASLIRVLEATEAFFRRHFNL</sequence>
<dbReference type="EMBL" id="PXXO01000011">
    <property type="protein sequence ID" value="PSJ04598.1"/>
    <property type="molecule type" value="Genomic_DNA"/>
</dbReference>